<evidence type="ECO:0000313" key="1">
    <source>
        <dbReference type="EMBL" id="SCL26664.1"/>
    </source>
</evidence>
<name>A0A1C6SBA0_9ACTN</name>
<protein>
    <submittedName>
        <fullName evidence="1">GGDN family</fullName>
    </submittedName>
</protein>
<accession>A0A1C6SBA0</accession>
<reference evidence="2" key="1">
    <citation type="submission" date="2016-06" db="EMBL/GenBank/DDBJ databases">
        <authorList>
            <person name="Varghese N."/>
            <person name="Submissions Spin"/>
        </authorList>
    </citation>
    <scope>NUCLEOTIDE SEQUENCE [LARGE SCALE GENOMIC DNA]</scope>
    <source>
        <strain evidence="2">DSM 45431</strain>
    </source>
</reference>
<keyword evidence="2" id="KW-1185">Reference proteome</keyword>
<dbReference type="InterPro" id="IPR043128">
    <property type="entry name" value="Rev_trsase/Diguanyl_cyclase"/>
</dbReference>
<proteinExistence type="predicted"/>
<dbReference type="Gene3D" id="3.30.70.270">
    <property type="match status" value="1"/>
</dbReference>
<dbReference type="Proteomes" id="UP000199413">
    <property type="component" value="Unassembled WGS sequence"/>
</dbReference>
<dbReference type="RefSeq" id="WP_091342123.1">
    <property type="nucleotide sequence ID" value="NZ_FMHV01000002.1"/>
</dbReference>
<dbReference type="AlphaFoldDB" id="A0A1C6SBA0"/>
<evidence type="ECO:0000313" key="2">
    <source>
        <dbReference type="Proteomes" id="UP000199413"/>
    </source>
</evidence>
<dbReference type="EMBL" id="FMHV01000002">
    <property type="protein sequence ID" value="SCL26664.1"/>
    <property type="molecule type" value="Genomic_DNA"/>
</dbReference>
<sequence>MGEAGSEGLGHKLTVGVVGTADVVATTMHLGADFADGPVDFRLVAVAYEDEGDIARELARVQPELDVCLFAGPLPYDLAREAGAIAVPATFVPLSGSALYGTLLRAVLDGGYDLRRVSVDSVPRREVDEAYAEIGVSADDVHVLEYSDPSSPSAFESFHSELHLSGTTTVALTSVRSVAQRLTKAGVPVLLVRPTKATVRIALRTALLLGLGSRLEESQIAIGIVEAPVGGGDFGSLRLALHGLLLDEARGMGATVLPRDERGYYVVATLGSLVAATEDFAVPPFVERVRAELGIDIELGIGLGETAREAEANARAALIRSRTDGEHDSYLVGHDGHVLMLPSRPRVRLAAQNDARTKAAGTLARLVAAIRSDGDMPTSGPVVVDASTVANLLDITPRAARRLLHALAELGLAWQMPPARAAGPGRPRQSYRLMVERLG</sequence>
<organism evidence="1 2">
    <name type="scientific">Micromonospora rhizosphaerae</name>
    <dbReference type="NCBI Taxonomy" id="568872"/>
    <lineage>
        <taxon>Bacteria</taxon>
        <taxon>Bacillati</taxon>
        <taxon>Actinomycetota</taxon>
        <taxon>Actinomycetes</taxon>
        <taxon>Micromonosporales</taxon>
        <taxon>Micromonosporaceae</taxon>
        <taxon>Micromonospora</taxon>
    </lineage>
</organism>
<dbReference type="OrthoDB" id="5441449at2"/>
<gene>
    <name evidence="1" type="ORF">GA0070624_3350</name>
</gene>
<dbReference type="STRING" id="568872.GA0070624_3350"/>